<dbReference type="AlphaFoldDB" id="A0AAV9K035"/>
<evidence type="ECO:0000313" key="1">
    <source>
        <dbReference type="EMBL" id="KAK4706615.1"/>
    </source>
</evidence>
<name>A0AAV9K035_9SOLN</name>
<organism evidence="1 2">
    <name type="scientific">Solanum pinnatisectum</name>
    <name type="common">tansyleaf nightshade</name>
    <dbReference type="NCBI Taxonomy" id="50273"/>
    <lineage>
        <taxon>Eukaryota</taxon>
        <taxon>Viridiplantae</taxon>
        <taxon>Streptophyta</taxon>
        <taxon>Embryophyta</taxon>
        <taxon>Tracheophyta</taxon>
        <taxon>Spermatophyta</taxon>
        <taxon>Magnoliopsida</taxon>
        <taxon>eudicotyledons</taxon>
        <taxon>Gunneridae</taxon>
        <taxon>Pentapetalae</taxon>
        <taxon>asterids</taxon>
        <taxon>lamiids</taxon>
        <taxon>Solanales</taxon>
        <taxon>Solanaceae</taxon>
        <taxon>Solanoideae</taxon>
        <taxon>Solaneae</taxon>
        <taxon>Solanum</taxon>
    </lineage>
</organism>
<evidence type="ECO:0000313" key="2">
    <source>
        <dbReference type="Proteomes" id="UP001311915"/>
    </source>
</evidence>
<gene>
    <name evidence="1" type="ORF">R3W88_033827</name>
</gene>
<dbReference type="EMBL" id="JAWPEI010000063">
    <property type="protein sequence ID" value="KAK4706615.1"/>
    <property type="molecule type" value="Genomic_DNA"/>
</dbReference>
<reference evidence="1 2" key="1">
    <citation type="submission" date="2023-10" db="EMBL/GenBank/DDBJ databases">
        <title>Genome-Wide Identification Analysis in wild type Solanum Pinnatisectum Reveals Some Genes Defensing Phytophthora Infestans.</title>
        <authorList>
            <person name="Sun C."/>
        </authorList>
    </citation>
    <scope>NUCLEOTIDE SEQUENCE [LARGE SCALE GENOMIC DNA]</scope>
    <source>
        <strain evidence="1">LQN</strain>
        <tissue evidence="1">Leaf</tissue>
    </source>
</reference>
<accession>A0AAV9K035</accession>
<dbReference type="Proteomes" id="UP001311915">
    <property type="component" value="Unassembled WGS sequence"/>
</dbReference>
<comment type="caution">
    <text evidence="1">The sequence shown here is derived from an EMBL/GenBank/DDBJ whole genome shotgun (WGS) entry which is preliminary data.</text>
</comment>
<keyword evidence="2" id="KW-1185">Reference proteome</keyword>
<sequence length="80" mass="9619">MSKIIIEIFCDYVIRWMEQAIRIKPQMKELEMIDVFFQGQEADYFHYLLFVVGKTFFDVIKIGEMVKNGIEYEKIISQDD</sequence>
<proteinExistence type="predicted"/>
<protein>
    <submittedName>
        <fullName evidence="1">Uncharacterized protein</fullName>
    </submittedName>
</protein>